<sequence>MTQNQDRPKAGSLWCGCTNEDKEEENLLILDSLASRGVPLIPVQVSHFRCKDLHGWAMTAYVKSGYPCATDEQATRPYVACKDDNKIYQWASFMTPVSAELQGVGTRKAIPSIKMQGLQLVNTRAESAELVAQGHTLKKIGRHTFLQLGEPRHYPFVVYWTKCSKCLSSSLTEKFFLD</sequence>
<evidence type="ECO:0000313" key="1">
    <source>
        <dbReference type="Proteomes" id="UP000515158"/>
    </source>
</evidence>
<dbReference type="Proteomes" id="UP000515158">
    <property type="component" value="Unplaced"/>
</dbReference>
<dbReference type="InParanoid" id="A0A6P8ZYG8"/>
<dbReference type="GeneID" id="117650694"/>
<reference evidence="2" key="1">
    <citation type="submission" date="2025-08" db="UniProtKB">
        <authorList>
            <consortium name="RefSeq"/>
        </authorList>
    </citation>
    <scope>IDENTIFICATION</scope>
    <source>
        <tissue evidence="2">Total insect</tissue>
    </source>
</reference>
<proteinExistence type="predicted"/>
<protein>
    <submittedName>
        <fullName evidence="2">Uncharacterized protein LOC117650694</fullName>
    </submittedName>
</protein>
<keyword evidence="1" id="KW-1185">Reference proteome</keyword>
<gene>
    <name evidence="2" type="primary">LOC117650694</name>
</gene>
<dbReference type="RefSeq" id="XP_034250165.1">
    <property type="nucleotide sequence ID" value="XM_034394274.1"/>
</dbReference>
<organism evidence="2">
    <name type="scientific">Thrips palmi</name>
    <name type="common">Melon thrips</name>
    <dbReference type="NCBI Taxonomy" id="161013"/>
    <lineage>
        <taxon>Eukaryota</taxon>
        <taxon>Metazoa</taxon>
        <taxon>Ecdysozoa</taxon>
        <taxon>Arthropoda</taxon>
        <taxon>Hexapoda</taxon>
        <taxon>Insecta</taxon>
        <taxon>Pterygota</taxon>
        <taxon>Neoptera</taxon>
        <taxon>Paraneoptera</taxon>
        <taxon>Thysanoptera</taxon>
        <taxon>Terebrantia</taxon>
        <taxon>Thripoidea</taxon>
        <taxon>Thripidae</taxon>
        <taxon>Thrips</taxon>
    </lineage>
</organism>
<evidence type="ECO:0000313" key="2">
    <source>
        <dbReference type="RefSeq" id="XP_034250165.1"/>
    </source>
</evidence>
<dbReference type="KEGG" id="tpal:117650694"/>
<name>A0A6P8ZYG8_THRPL</name>
<accession>A0A6P8ZYG8</accession>
<dbReference type="AlphaFoldDB" id="A0A6P8ZYG8"/>